<evidence type="ECO:0000256" key="1">
    <source>
        <dbReference type="ARBA" id="ARBA00006360"/>
    </source>
</evidence>
<evidence type="ECO:0000256" key="11">
    <source>
        <dbReference type="RuleBase" id="RU364063"/>
    </source>
</evidence>
<dbReference type="PRINTS" id="PR00300">
    <property type="entry name" value="CLPPROTEASEA"/>
</dbReference>
<dbReference type="GO" id="GO:0006261">
    <property type="term" value="P:DNA-templated DNA replication"/>
    <property type="evidence" value="ECO:0007669"/>
    <property type="project" value="TreeGrafter"/>
</dbReference>
<keyword evidence="6 11" id="KW-0547">Nucleotide-binding</keyword>
<dbReference type="InterPro" id="IPR022754">
    <property type="entry name" value="DNA_pol_III_gamma-3"/>
</dbReference>
<comment type="caution">
    <text evidence="13">The sequence shown here is derived from an EMBL/GenBank/DDBJ whole genome shotgun (WGS) entry which is preliminary data.</text>
</comment>
<dbReference type="Pfam" id="PF12169">
    <property type="entry name" value="DNA_pol3_gamma3"/>
    <property type="match status" value="1"/>
</dbReference>
<comment type="subunit">
    <text evidence="11">DNA polymerase III contains a core (composed of alpha, epsilon and theta chains) that associates with a tau subunit. This core dimerizes to form the POLIII' complex. PolIII' associates with the gamma complex (composed of gamma, delta, delta', psi and chi chains) and with the beta chain to form the complete DNA polymerase III complex.</text>
</comment>
<dbReference type="InterPro" id="IPR003593">
    <property type="entry name" value="AAA+_ATPase"/>
</dbReference>
<evidence type="ECO:0000256" key="5">
    <source>
        <dbReference type="ARBA" id="ARBA00022723"/>
    </source>
</evidence>
<comment type="catalytic activity">
    <reaction evidence="10 11">
        <text>DNA(n) + a 2'-deoxyribonucleoside 5'-triphosphate = DNA(n+1) + diphosphate</text>
        <dbReference type="Rhea" id="RHEA:22508"/>
        <dbReference type="Rhea" id="RHEA-COMP:17339"/>
        <dbReference type="Rhea" id="RHEA-COMP:17340"/>
        <dbReference type="ChEBI" id="CHEBI:33019"/>
        <dbReference type="ChEBI" id="CHEBI:61560"/>
        <dbReference type="ChEBI" id="CHEBI:173112"/>
        <dbReference type="EC" id="2.7.7.7"/>
    </reaction>
</comment>
<dbReference type="Gene3D" id="1.10.8.60">
    <property type="match status" value="1"/>
</dbReference>
<dbReference type="InterPro" id="IPR008921">
    <property type="entry name" value="DNA_pol3_clamp-load_cplx_C"/>
</dbReference>
<dbReference type="GO" id="GO:0009360">
    <property type="term" value="C:DNA polymerase III complex"/>
    <property type="evidence" value="ECO:0007669"/>
    <property type="project" value="InterPro"/>
</dbReference>
<proteinExistence type="inferred from homology"/>
<dbReference type="InterPro" id="IPR050238">
    <property type="entry name" value="DNA_Rep/Repair_Clamp_Loader"/>
</dbReference>
<dbReference type="FunFam" id="3.40.50.300:FF:000014">
    <property type="entry name" value="DNA polymerase III subunit gamma/tau"/>
    <property type="match status" value="1"/>
</dbReference>
<dbReference type="InterPro" id="IPR045085">
    <property type="entry name" value="HLD_clamp_pol_III_gamma_tau"/>
</dbReference>
<dbReference type="EC" id="2.7.7.7" evidence="11"/>
<name>A0A7C4U986_UNCW3</name>
<evidence type="ECO:0000256" key="4">
    <source>
        <dbReference type="ARBA" id="ARBA00022705"/>
    </source>
</evidence>
<dbReference type="EMBL" id="DTHG01000013">
    <property type="protein sequence ID" value="HGW91131.1"/>
    <property type="molecule type" value="Genomic_DNA"/>
</dbReference>
<evidence type="ECO:0000256" key="10">
    <source>
        <dbReference type="ARBA" id="ARBA00049244"/>
    </source>
</evidence>
<evidence type="ECO:0000256" key="9">
    <source>
        <dbReference type="ARBA" id="ARBA00022932"/>
    </source>
</evidence>
<evidence type="ECO:0000256" key="7">
    <source>
        <dbReference type="ARBA" id="ARBA00022833"/>
    </source>
</evidence>
<sequence>MKEYLVLARKYRPQKFSEVVGQEHITKTLQNALKEGKIAHSYLFTGPRGVGKTTVARILSKALNCEKGVNIEPCNECTMCREITNGRSQDVLEIDGASNRRIEEIRNLKEGIGYAPIQGRYKVYIVDEVHMLTNEAFNALLKTLEEPPPHTIFIFATTEPYKVPLTILSRCQRFDFRKLTTREIYEHIKKISDIEGIKIQDEAIRLISERADGALRDAEVMLDQLRTYTDEEVTEKDVKDVFGFIDKSLYKEIMEGVIEKDDRKVLQLIENIFDKGYDIKEFIIGFIEFIRNLFLVKLDIRNPYIIGEEHTYKGIASLIDEDSLTAIFNLAVELERNMRNISYSKALIELYVLKMARVQFIKNISNLLSQSEVFKLPEIEEKKDEKVVVKEEINDLWEKVKEKIKEKHQRGYIVYFANSVKFVKYNSDTREVIVENPSGLHFQDENVFQIEEVLKEILNGEVRLKIITKEVEKPKESRDILKSPVLKRAIELFGRANE</sequence>
<evidence type="ECO:0000256" key="2">
    <source>
        <dbReference type="ARBA" id="ARBA00022679"/>
    </source>
</evidence>
<dbReference type="GO" id="GO:0003887">
    <property type="term" value="F:DNA-directed DNA polymerase activity"/>
    <property type="evidence" value="ECO:0007669"/>
    <property type="project" value="UniProtKB-KW"/>
</dbReference>
<comment type="similarity">
    <text evidence="1 11">Belongs to the DnaX/STICHEL family.</text>
</comment>
<evidence type="ECO:0000259" key="12">
    <source>
        <dbReference type="SMART" id="SM00382"/>
    </source>
</evidence>
<reference evidence="13" key="1">
    <citation type="journal article" date="2020" name="mSystems">
        <title>Genome- and Community-Level Interaction Insights into Carbon Utilization and Element Cycling Functions of Hydrothermarchaeota in Hydrothermal Sediment.</title>
        <authorList>
            <person name="Zhou Z."/>
            <person name="Liu Y."/>
            <person name="Xu W."/>
            <person name="Pan J."/>
            <person name="Luo Z.H."/>
            <person name="Li M."/>
        </authorList>
    </citation>
    <scope>NUCLEOTIDE SEQUENCE [LARGE SCALE GENOMIC DNA]</scope>
    <source>
        <strain evidence="13">SpSt-780</strain>
    </source>
</reference>
<dbReference type="NCBIfam" id="NF004046">
    <property type="entry name" value="PRK05563.1"/>
    <property type="match status" value="1"/>
</dbReference>
<protein>
    <recommendedName>
        <fullName evidence="11">DNA polymerase III subunit gamma/tau</fullName>
        <ecNumber evidence="11">2.7.7.7</ecNumber>
    </recommendedName>
</protein>
<dbReference type="Pfam" id="PF13177">
    <property type="entry name" value="DNA_pol3_delta2"/>
    <property type="match status" value="1"/>
</dbReference>
<evidence type="ECO:0000256" key="6">
    <source>
        <dbReference type="ARBA" id="ARBA00022741"/>
    </source>
</evidence>
<keyword evidence="7" id="KW-0862">Zinc</keyword>
<dbReference type="Gene3D" id="3.40.50.300">
    <property type="entry name" value="P-loop containing nucleotide triphosphate hydrolases"/>
    <property type="match status" value="1"/>
</dbReference>
<dbReference type="GO" id="GO:0003677">
    <property type="term" value="F:DNA binding"/>
    <property type="evidence" value="ECO:0007669"/>
    <property type="project" value="InterPro"/>
</dbReference>
<dbReference type="SMART" id="SM00382">
    <property type="entry name" value="AAA"/>
    <property type="match status" value="1"/>
</dbReference>
<keyword evidence="9 11" id="KW-0239">DNA-directed DNA polymerase</keyword>
<dbReference type="PANTHER" id="PTHR11669:SF0">
    <property type="entry name" value="PROTEIN STICHEL-LIKE 2"/>
    <property type="match status" value="1"/>
</dbReference>
<feature type="domain" description="AAA+ ATPase" evidence="12">
    <location>
        <begin position="38"/>
        <end position="180"/>
    </location>
</feature>
<organism evidence="13">
    <name type="scientific">candidate division WOR-3 bacterium</name>
    <dbReference type="NCBI Taxonomy" id="2052148"/>
    <lineage>
        <taxon>Bacteria</taxon>
        <taxon>Bacteria division WOR-3</taxon>
    </lineage>
</organism>
<dbReference type="InterPro" id="IPR012763">
    <property type="entry name" value="DNA_pol_III_sug/sutau_N"/>
</dbReference>
<gene>
    <name evidence="11 13" type="primary">dnaX</name>
    <name evidence="13" type="ORF">ENV67_01140</name>
</gene>
<comment type="function">
    <text evidence="11">DNA polymerase III is a complex, multichain enzyme responsible for most of the replicative synthesis in bacteria. This DNA polymerase also exhibits 3' to 5' exonuclease activity.</text>
</comment>
<keyword evidence="3 11" id="KW-0548">Nucleotidyltransferase</keyword>
<evidence type="ECO:0000256" key="8">
    <source>
        <dbReference type="ARBA" id="ARBA00022840"/>
    </source>
</evidence>
<dbReference type="AlphaFoldDB" id="A0A7C4U986"/>
<evidence type="ECO:0000313" key="13">
    <source>
        <dbReference type="EMBL" id="HGW91131.1"/>
    </source>
</evidence>
<accession>A0A7C4U986</accession>
<dbReference type="Gene3D" id="1.20.272.10">
    <property type="match status" value="1"/>
</dbReference>
<keyword evidence="5" id="KW-0479">Metal-binding</keyword>
<keyword evidence="4 11" id="KW-0235">DNA replication</keyword>
<dbReference type="InterPro" id="IPR001270">
    <property type="entry name" value="ClpA/B"/>
</dbReference>
<dbReference type="InterPro" id="IPR027417">
    <property type="entry name" value="P-loop_NTPase"/>
</dbReference>
<dbReference type="SUPFAM" id="SSF48019">
    <property type="entry name" value="post-AAA+ oligomerization domain-like"/>
    <property type="match status" value="1"/>
</dbReference>
<dbReference type="PANTHER" id="PTHR11669">
    <property type="entry name" value="REPLICATION FACTOR C / DNA POLYMERASE III GAMMA-TAU SUBUNIT"/>
    <property type="match status" value="1"/>
</dbReference>
<dbReference type="NCBIfam" id="TIGR02397">
    <property type="entry name" value="dnaX_nterm"/>
    <property type="match status" value="1"/>
</dbReference>
<dbReference type="SUPFAM" id="SSF52540">
    <property type="entry name" value="P-loop containing nucleoside triphosphate hydrolases"/>
    <property type="match status" value="1"/>
</dbReference>
<keyword evidence="2 11" id="KW-0808">Transferase</keyword>
<dbReference type="Pfam" id="PF22608">
    <property type="entry name" value="DNAX_ATPase_lid"/>
    <property type="match status" value="1"/>
</dbReference>
<dbReference type="CDD" id="cd00009">
    <property type="entry name" value="AAA"/>
    <property type="match status" value="1"/>
</dbReference>
<dbReference type="CDD" id="cd18137">
    <property type="entry name" value="HLD_clamp_pol_III_gamma_tau"/>
    <property type="match status" value="1"/>
</dbReference>
<keyword evidence="8 11" id="KW-0067">ATP-binding</keyword>
<evidence type="ECO:0000256" key="3">
    <source>
        <dbReference type="ARBA" id="ARBA00022695"/>
    </source>
</evidence>
<dbReference type="GO" id="GO:0005524">
    <property type="term" value="F:ATP binding"/>
    <property type="evidence" value="ECO:0007669"/>
    <property type="project" value="UniProtKB-KW"/>
</dbReference>
<dbReference type="GO" id="GO:0046872">
    <property type="term" value="F:metal ion binding"/>
    <property type="evidence" value="ECO:0007669"/>
    <property type="project" value="UniProtKB-KW"/>
</dbReference>